<dbReference type="AlphaFoldDB" id="A0A420WEA6"/>
<organism evidence="16 17">
    <name type="scientific">Litorimonas taeanensis</name>
    <dbReference type="NCBI Taxonomy" id="568099"/>
    <lineage>
        <taxon>Bacteria</taxon>
        <taxon>Pseudomonadati</taxon>
        <taxon>Pseudomonadota</taxon>
        <taxon>Alphaproteobacteria</taxon>
        <taxon>Maricaulales</taxon>
        <taxon>Robiginitomaculaceae</taxon>
    </lineage>
</organism>
<dbReference type="OrthoDB" id="9790352at2"/>
<evidence type="ECO:0000256" key="2">
    <source>
        <dbReference type="ARBA" id="ARBA00022490"/>
    </source>
</evidence>
<dbReference type="InterPro" id="IPR022663">
    <property type="entry name" value="DapB_C"/>
</dbReference>
<dbReference type="CDD" id="cd02274">
    <property type="entry name" value="DHDPR_N"/>
    <property type="match status" value="1"/>
</dbReference>
<keyword evidence="6 13" id="KW-0560">Oxidoreductase</keyword>
<evidence type="ECO:0000256" key="1">
    <source>
        <dbReference type="ARBA" id="ARBA00006642"/>
    </source>
</evidence>
<dbReference type="Pfam" id="PF01113">
    <property type="entry name" value="DapB_N"/>
    <property type="match status" value="1"/>
</dbReference>
<feature type="binding site" evidence="13">
    <location>
        <begin position="129"/>
        <end position="132"/>
    </location>
    <ligand>
        <name>NAD(+)</name>
        <dbReference type="ChEBI" id="CHEBI:57540"/>
    </ligand>
</feature>
<dbReference type="InterPro" id="IPR000846">
    <property type="entry name" value="DapB_N"/>
</dbReference>
<dbReference type="EMBL" id="RBII01000002">
    <property type="protein sequence ID" value="RKQ69359.1"/>
    <property type="molecule type" value="Genomic_DNA"/>
</dbReference>
<evidence type="ECO:0000256" key="9">
    <source>
        <dbReference type="ARBA" id="ARBA00037922"/>
    </source>
</evidence>
<dbReference type="InterPro" id="IPR036291">
    <property type="entry name" value="NAD(P)-bd_dom_sf"/>
</dbReference>
<evidence type="ECO:0000256" key="8">
    <source>
        <dbReference type="ARBA" id="ARBA00023154"/>
    </source>
</evidence>
<dbReference type="Gene3D" id="3.40.50.720">
    <property type="entry name" value="NAD(P)-binding Rossmann-like Domain"/>
    <property type="match status" value="1"/>
</dbReference>
<comment type="pathway">
    <text evidence="9 13">Amino-acid biosynthesis; L-lysine biosynthesis via DAP pathway; (S)-tetrahydrodipicolinate from L-aspartate: step 4/4.</text>
</comment>
<dbReference type="EC" id="1.17.1.8" evidence="10 13"/>
<keyword evidence="7 13" id="KW-0520">NAD</keyword>
<comment type="function">
    <text evidence="13">Catalyzes the conversion of 4-hydroxy-tetrahydrodipicolinate (HTPA) to tetrahydrodipicolinate.</text>
</comment>
<evidence type="ECO:0000256" key="11">
    <source>
        <dbReference type="ARBA" id="ARBA00049080"/>
    </source>
</evidence>
<evidence type="ECO:0000259" key="14">
    <source>
        <dbReference type="Pfam" id="PF01113"/>
    </source>
</evidence>
<dbReference type="SUPFAM" id="SSF55347">
    <property type="entry name" value="Glyceraldehyde-3-phosphate dehydrogenase-like, C-terminal domain"/>
    <property type="match status" value="1"/>
</dbReference>
<comment type="caution">
    <text evidence="16">The sequence shown here is derived from an EMBL/GenBank/DDBJ whole genome shotgun (WGS) entry which is preliminary data.</text>
</comment>
<evidence type="ECO:0000259" key="15">
    <source>
        <dbReference type="Pfam" id="PF05173"/>
    </source>
</evidence>
<evidence type="ECO:0000313" key="16">
    <source>
        <dbReference type="EMBL" id="RKQ69359.1"/>
    </source>
</evidence>
<dbReference type="PIRSF" id="PIRSF000161">
    <property type="entry name" value="DHPR"/>
    <property type="match status" value="1"/>
</dbReference>
<dbReference type="PROSITE" id="PS01298">
    <property type="entry name" value="DAPB"/>
    <property type="match status" value="1"/>
</dbReference>
<feature type="binding site" evidence="13">
    <location>
        <begin position="11"/>
        <end position="16"/>
    </location>
    <ligand>
        <name>NAD(+)</name>
        <dbReference type="ChEBI" id="CHEBI:57540"/>
    </ligand>
</feature>
<dbReference type="InParanoid" id="A0A420WEA6"/>
<dbReference type="GO" id="GO:0051287">
    <property type="term" value="F:NAD binding"/>
    <property type="evidence" value="ECO:0007669"/>
    <property type="project" value="UniProtKB-UniRule"/>
</dbReference>
<evidence type="ECO:0000256" key="6">
    <source>
        <dbReference type="ARBA" id="ARBA00023002"/>
    </source>
</evidence>
<feature type="active site" description="Proton donor" evidence="13">
    <location>
        <position position="166"/>
    </location>
</feature>
<dbReference type="InterPro" id="IPR022664">
    <property type="entry name" value="DapB_N_CS"/>
</dbReference>
<comment type="catalytic activity">
    <reaction evidence="11 13">
        <text>(S)-2,3,4,5-tetrahydrodipicolinate + NADP(+) + H2O = (2S,4S)-4-hydroxy-2,3,4,5-tetrahydrodipicolinate + NADPH + H(+)</text>
        <dbReference type="Rhea" id="RHEA:35331"/>
        <dbReference type="ChEBI" id="CHEBI:15377"/>
        <dbReference type="ChEBI" id="CHEBI:15378"/>
        <dbReference type="ChEBI" id="CHEBI:16845"/>
        <dbReference type="ChEBI" id="CHEBI:57783"/>
        <dbReference type="ChEBI" id="CHEBI:58349"/>
        <dbReference type="ChEBI" id="CHEBI:67139"/>
        <dbReference type="EC" id="1.17.1.8"/>
    </reaction>
</comment>
<evidence type="ECO:0000256" key="4">
    <source>
        <dbReference type="ARBA" id="ARBA00022857"/>
    </source>
</evidence>
<gene>
    <name evidence="13" type="primary">dapB</name>
    <name evidence="16" type="ORF">DES40_2159</name>
</gene>
<evidence type="ECO:0000256" key="13">
    <source>
        <dbReference type="HAMAP-Rule" id="MF_00102"/>
    </source>
</evidence>
<dbReference type="PANTHER" id="PTHR20836:SF0">
    <property type="entry name" value="4-HYDROXY-TETRAHYDRODIPICOLINATE REDUCTASE 1, CHLOROPLASTIC-RELATED"/>
    <property type="match status" value="1"/>
</dbReference>
<comment type="similarity">
    <text evidence="1 13">Belongs to the DapB family.</text>
</comment>
<evidence type="ECO:0000256" key="7">
    <source>
        <dbReference type="ARBA" id="ARBA00023027"/>
    </source>
</evidence>
<dbReference type="FunFam" id="3.30.360.10:FF:000004">
    <property type="entry name" value="4-hydroxy-tetrahydrodipicolinate reductase"/>
    <property type="match status" value="1"/>
</dbReference>
<dbReference type="UniPathway" id="UPA00034">
    <property type="reaction ID" value="UER00018"/>
</dbReference>
<keyword evidence="2 13" id="KW-0963">Cytoplasm</keyword>
<dbReference type="SUPFAM" id="SSF51735">
    <property type="entry name" value="NAD(P)-binding Rossmann-fold domains"/>
    <property type="match status" value="1"/>
</dbReference>
<evidence type="ECO:0000313" key="17">
    <source>
        <dbReference type="Proteomes" id="UP000282211"/>
    </source>
</evidence>
<sequence>MAEKIKFAILGADGRMGQAIIKAATSIDGVSINTALTHSQSPHLGKDALALAGVMSGAGQSIVNLTDDLSQAGQSDVVIDFSAPQATLDLVDAIKGSAVKAVISGTTGFNAAQQKSLDGAISDLVFLQSGNFSMGVNMLEALVELATSKLRQGWDIEVLEMHHKRKVDAPSGTALMLGEAAAAGRDVKLGDVQVLSREGQTGARQEGDIGFATLRGGGVIGDHSVIIASELEKITLSHSAFDRSVFADGAVNAALWAVKQSPGHYNMKDVLGL</sequence>
<keyword evidence="8 13" id="KW-0457">Lysine biosynthesis</keyword>
<comment type="subcellular location">
    <subcellularLocation>
        <location evidence="13">Cytoplasm</location>
    </subcellularLocation>
</comment>
<feature type="binding site" evidence="13">
    <location>
        <begin position="172"/>
        <end position="173"/>
    </location>
    <ligand>
        <name>(S)-2,3,4,5-tetrahydrodipicolinate</name>
        <dbReference type="ChEBI" id="CHEBI:16845"/>
    </ligand>
</feature>
<evidence type="ECO:0000256" key="3">
    <source>
        <dbReference type="ARBA" id="ARBA00022605"/>
    </source>
</evidence>
<evidence type="ECO:0000256" key="10">
    <source>
        <dbReference type="ARBA" id="ARBA00038983"/>
    </source>
</evidence>
<dbReference type="GO" id="GO:0016726">
    <property type="term" value="F:oxidoreductase activity, acting on CH or CH2 groups, NAD or NADP as acceptor"/>
    <property type="evidence" value="ECO:0007669"/>
    <property type="project" value="UniProtKB-UniRule"/>
</dbReference>
<feature type="binding site" evidence="13">
    <location>
        <begin position="105"/>
        <end position="107"/>
    </location>
    <ligand>
        <name>NAD(+)</name>
        <dbReference type="ChEBI" id="CHEBI:57540"/>
    </ligand>
</feature>
<dbReference type="Pfam" id="PF05173">
    <property type="entry name" value="DapB_C"/>
    <property type="match status" value="1"/>
</dbReference>
<dbReference type="FunCoup" id="A0A420WEA6">
    <property type="interactions" value="479"/>
</dbReference>
<dbReference type="GO" id="GO:0008839">
    <property type="term" value="F:4-hydroxy-tetrahydrodipicolinate reductase"/>
    <property type="evidence" value="ECO:0007669"/>
    <property type="project" value="UniProtKB-UniRule"/>
</dbReference>
<evidence type="ECO:0000256" key="5">
    <source>
        <dbReference type="ARBA" id="ARBA00022915"/>
    </source>
</evidence>
<dbReference type="Proteomes" id="UP000282211">
    <property type="component" value="Unassembled WGS sequence"/>
</dbReference>
<accession>A0A420WEA6</accession>
<dbReference type="GO" id="GO:0050661">
    <property type="term" value="F:NADP binding"/>
    <property type="evidence" value="ECO:0007669"/>
    <property type="project" value="UniProtKB-UniRule"/>
</dbReference>
<feature type="domain" description="Dihydrodipicolinate reductase C-terminal" evidence="15">
    <location>
        <begin position="135"/>
        <end position="271"/>
    </location>
</feature>
<dbReference type="GO" id="GO:0009089">
    <property type="term" value="P:lysine biosynthetic process via diaminopimelate"/>
    <property type="evidence" value="ECO:0007669"/>
    <property type="project" value="UniProtKB-UniRule"/>
</dbReference>
<dbReference type="PANTHER" id="PTHR20836">
    <property type="entry name" value="DIHYDRODIPICOLINATE REDUCTASE"/>
    <property type="match status" value="1"/>
</dbReference>
<dbReference type="HAMAP" id="MF_00102">
    <property type="entry name" value="DapB"/>
    <property type="match status" value="1"/>
</dbReference>
<reference evidence="16 17" key="1">
    <citation type="submission" date="2018-10" db="EMBL/GenBank/DDBJ databases">
        <title>Genomic Encyclopedia of Type Strains, Phase IV (KMG-IV): sequencing the most valuable type-strain genomes for metagenomic binning, comparative biology and taxonomic classification.</title>
        <authorList>
            <person name="Goeker M."/>
        </authorList>
    </citation>
    <scope>NUCLEOTIDE SEQUENCE [LARGE SCALE GENOMIC DNA]</scope>
    <source>
        <strain evidence="16 17">DSM 22008</strain>
    </source>
</reference>
<keyword evidence="5 13" id="KW-0220">Diaminopimelate biosynthesis</keyword>
<feature type="binding site" evidence="13">
    <location>
        <position position="163"/>
    </location>
    <ligand>
        <name>(S)-2,3,4,5-tetrahydrodipicolinate</name>
        <dbReference type="ChEBI" id="CHEBI:16845"/>
    </ligand>
</feature>
<dbReference type="GO" id="GO:0019877">
    <property type="term" value="P:diaminopimelate biosynthetic process"/>
    <property type="evidence" value="ECO:0007669"/>
    <property type="project" value="UniProtKB-UniRule"/>
</dbReference>
<dbReference type="Gene3D" id="3.30.360.10">
    <property type="entry name" value="Dihydrodipicolinate Reductase, domain 2"/>
    <property type="match status" value="1"/>
</dbReference>
<keyword evidence="3 13" id="KW-0028">Amino-acid biosynthesis</keyword>
<dbReference type="RefSeq" id="WP_121101923.1">
    <property type="nucleotide sequence ID" value="NZ_RBII01000002.1"/>
</dbReference>
<feature type="active site" description="Proton donor/acceptor" evidence="13">
    <location>
        <position position="162"/>
    </location>
</feature>
<comment type="caution">
    <text evidence="13">Lacks conserved residue(s) required for the propagation of feature annotation.</text>
</comment>
<dbReference type="InterPro" id="IPR023940">
    <property type="entry name" value="DHDPR_bac"/>
</dbReference>
<dbReference type="GO" id="GO:0005829">
    <property type="term" value="C:cytosol"/>
    <property type="evidence" value="ECO:0007669"/>
    <property type="project" value="TreeGrafter"/>
</dbReference>
<evidence type="ECO:0000256" key="12">
    <source>
        <dbReference type="ARBA" id="ARBA00049396"/>
    </source>
</evidence>
<comment type="subunit">
    <text evidence="13">Homotetramer.</text>
</comment>
<comment type="catalytic activity">
    <reaction evidence="12 13">
        <text>(S)-2,3,4,5-tetrahydrodipicolinate + NAD(+) + H2O = (2S,4S)-4-hydroxy-2,3,4,5-tetrahydrodipicolinate + NADH + H(+)</text>
        <dbReference type="Rhea" id="RHEA:35323"/>
        <dbReference type="ChEBI" id="CHEBI:15377"/>
        <dbReference type="ChEBI" id="CHEBI:15378"/>
        <dbReference type="ChEBI" id="CHEBI:16845"/>
        <dbReference type="ChEBI" id="CHEBI:57540"/>
        <dbReference type="ChEBI" id="CHEBI:57945"/>
        <dbReference type="ChEBI" id="CHEBI:67139"/>
        <dbReference type="EC" id="1.17.1.8"/>
    </reaction>
</comment>
<name>A0A420WEA6_9PROT</name>
<feature type="domain" description="Dihydrodipicolinate reductase N-terminal" evidence="14">
    <location>
        <begin position="5"/>
        <end position="132"/>
    </location>
</feature>
<proteinExistence type="inferred from homology"/>
<protein>
    <recommendedName>
        <fullName evidence="10 13">4-hydroxy-tetrahydrodipicolinate reductase</fullName>
        <shortName evidence="13">HTPA reductase</shortName>
        <ecNumber evidence="10 13">1.17.1.8</ecNumber>
    </recommendedName>
</protein>
<keyword evidence="4 13" id="KW-0521">NADP</keyword>
<dbReference type="NCBIfam" id="TIGR00036">
    <property type="entry name" value="dapB"/>
    <property type="match status" value="1"/>
</dbReference>
<comment type="caution">
    <text evidence="13">Was originally thought to be a dihydrodipicolinate reductase (DHDPR), catalyzing the conversion of dihydrodipicolinate to tetrahydrodipicolinate. However, it was shown in E.coli that the substrate of the enzymatic reaction is not dihydrodipicolinate (DHDP) but in fact (2S,4S)-4-hydroxy-2,3,4,5-tetrahydrodipicolinic acid (HTPA), the product released by the DapA-catalyzed reaction.</text>
</comment>
<keyword evidence="17" id="KW-1185">Reference proteome</keyword>